<comment type="caution">
    <text evidence="2">The sequence shown here is derived from an EMBL/GenBank/DDBJ whole genome shotgun (WGS) entry which is preliminary data.</text>
</comment>
<accession>A0A5B7CPE8</accession>
<evidence type="ECO:0000256" key="1">
    <source>
        <dbReference type="SAM" id="MobiDB-lite"/>
    </source>
</evidence>
<reference evidence="2 3" key="1">
    <citation type="submission" date="2019-05" db="EMBL/GenBank/DDBJ databases">
        <title>Another draft genome of Portunus trituberculatus and its Hox gene families provides insights of decapod evolution.</title>
        <authorList>
            <person name="Jeong J.-H."/>
            <person name="Song I."/>
            <person name="Kim S."/>
            <person name="Choi T."/>
            <person name="Kim D."/>
            <person name="Ryu S."/>
            <person name="Kim W."/>
        </authorList>
    </citation>
    <scope>NUCLEOTIDE SEQUENCE [LARGE SCALE GENOMIC DNA]</scope>
    <source>
        <tissue evidence="2">Muscle</tissue>
    </source>
</reference>
<proteinExistence type="predicted"/>
<sequence>MRTAGPRVGHSQEGLPTAAAGPQNTACRTASLADPHTLLLPCHLQNTITLSLMYDTGWREERGRGVHDIGMLGPYNLPTQSPA</sequence>
<evidence type="ECO:0000313" key="3">
    <source>
        <dbReference type="Proteomes" id="UP000324222"/>
    </source>
</evidence>
<dbReference type="EMBL" id="VSRR010000170">
    <property type="protein sequence ID" value="MPC11572.1"/>
    <property type="molecule type" value="Genomic_DNA"/>
</dbReference>
<keyword evidence="3" id="KW-1185">Reference proteome</keyword>
<dbReference type="Proteomes" id="UP000324222">
    <property type="component" value="Unassembled WGS sequence"/>
</dbReference>
<evidence type="ECO:0000313" key="2">
    <source>
        <dbReference type="EMBL" id="MPC11572.1"/>
    </source>
</evidence>
<organism evidence="2 3">
    <name type="scientific">Portunus trituberculatus</name>
    <name type="common">Swimming crab</name>
    <name type="synonym">Neptunus trituberculatus</name>
    <dbReference type="NCBI Taxonomy" id="210409"/>
    <lineage>
        <taxon>Eukaryota</taxon>
        <taxon>Metazoa</taxon>
        <taxon>Ecdysozoa</taxon>
        <taxon>Arthropoda</taxon>
        <taxon>Crustacea</taxon>
        <taxon>Multicrustacea</taxon>
        <taxon>Malacostraca</taxon>
        <taxon>Eumalacostraca</taxon>
        <taxon>Eucarida</taxon>
        <taxon>Decapoda</taxon>
        <taxon>Pleocyemata</taxon>
        <taxon>Brachyura</taxon>
        <taxon>Eubrachyura</taxon>
        <taxon>Portunoidea</taxon>
        <taxon>Portunidae</taxon>
        <taxon>Portuninae</taxon>
        <taxon>Portunus</taxon>
    </lineage>
</organism>
<protein>
    <submittedName>
        <fullName evidence="2">Uncharacterized protein</fullName>
    </submittedName>
</protein>
<feature type="region of interest" description="Disordered" evidence="1">
    <location>
        <begin position="1"/>
        <end position="23"/>
    </location>
</feature>
<gene>
    <name evidence="2" type="ORF">E2C01_004239</name>
</gene>
<dbReference type="AlphaFoldDB" id="A0A5B7CPE8"/>
<name>A0A5B7CPE8_PORTR</name>